<reference evidence="2" key="3">
    <citation type="submission" date="2019-03" db="EMBL/GenBank/DDBJ databases">
        <authorList>
            <person name="Warren W.C."/>
            <person name="Johnson G.S."/>
        </authorList>
    </citation>
    <scope>NUCLEOTIDE SEQUENCE [LARGE SCALE GENOMIC DNA]</scope>
    <source>
        <strain evidence="2">Basenji</strain>
    </source>
</reference>
<sequence length="136" mass="14630">MAARSVVGPRHLQLTCPCPASPAASVRGVQVETISPSNVRTFSKRGCPDECGSESQTIFLDYAYSATGHPGIYPTKCHSCLRCGASETGMTGTASSLNSPFLDVPWRDGASRCAHMTLYRAFPDVPLHSLYKHQPD</sequence>
<reference evidence="1 4" key="1">
    <citation type="journal article" date="2005" name="Nature">
        <title>Genome sequence, comparative analysis and haplotype structure of the domestic dog.</title>
        <authorList>
            <consortium name="Broad Sequencing Platform"/>
            <person name="Lindblad-Toh K."/>
            <person name="Wade C.M."/>
            <person name="Mikkelsen T.S."/>
            <person name="Karlsson E.K."/>
            <person name="Jaffe D.B."/>
            <person name="Kamal M."/>
            <person name="Clamp M."/>
            <person name="Chang J.L."/>
            <person name="Kulbokas E.J. III"/>
            <person name="Zody M.C."/>
            <person name="Mauceli E."/>
            <person name="Xie X."/>
            <person name="Breen M."/>
            <person name="Wayne R.K."/>
            <person name="Ostrander E.A."/>
            <person name="Ponting C.P."/>
            <person name="Galibert F."/>
            <person name="Smith D.R."/>
            <person name="DeJong P.J."/>
            <person name="Kirkness E."/>
            <person name="Alvarez P."/>
            <person name="Biagi T."/>
            <person name="Brockman W."/>
            <person name="Butler J."/>
            <person name="Chin C.W."/>
            <person name="Cook A."/>
            <person name="Cuff J."/>
            <person name="Daly M.J."/>
            <person name="DeCaprio D."/>
            <person name="Gnerre S."/>
            <person name="Grabherr M."/>
            <person name="Kellis M."/>
            <person name="Kleber M."/>
            <person name="Bardeleben C."/>
            <person name="Goodstadt L."/>
            <person name="Heger A."/>
            <person name="Hitte C."/>
            <person name="Kim L."/>
            <person name="Koepfli K.P."/>
            <person name="Parker H.G."/>
            <person name="Pollinger J.P."/>
            <person name="Searle S.M."/>
            <person name="Sutter N.B."/>
            <person name="Thomas R."/>
            <person name="Webber C."/>
            <person name="Baldwin J."/>
            <person name="Abebe A."/>
            <person name="Abouelleil A."/>
            <person name="Aftuck L."/>
            <person name="Ait-Zahra M."/>
            <person name="Aldredge T."/>
            <person name="Allen N."/>
            <person name="An P."/>
            <person name="Anderson S."/>
            <person name="Antoine C."/>
            <person name="Arachchi H."/>
            <person name="Aslam A."/>
            <person name="Ayotte L."/>
            <person name="Bachantsang P."/>
            <person name="Barry A."/>
            <person name="Bayul T."/>
            <person name="Benamara M."/>
            <person name="Berlin A."/>
            <person name="Bessette D."/>
            <person name="Blitshteyn B."/>
            <person name="Bloom T."/>
            <person name="Blye J."/>
            <person name="Boguslavskiy L."/>
            <person name="Bonnet C."/>
            <person name="Boukhgalter B."/>
            <person name="Brown A."/>
            <person name="Cahill P."/>
            <person name="Calixte N."/>
            <person name="Camarata J."/>
            <person name="Cheshatsang Y."/>
            <person name="Chu J."/>
            <person name="Citroen M."/>
            <person name="Collymore A."/>
            <person name="Cooke P."/>
            <person name="Dawoe T."/>
            <person name="Daza R."/>
            <person name="Decktor K."/>
            <person name="DeGray S."/>
            <person name="Dhargay N."/>
            <person name="Dooley K."/>
            <person name="Dooley K."/>
            <person name="Dorje P."/>
            <person name="Dorjee K."/>
            <person name="Dorris L."/>
            <person name="Duffey N."/>
            <person name="Dupes A."/>
            <person name="Egbiremolen O."/>
            <person name="Elong R."/>
            <person name="Falk J."/>
            <person name="Farina A."/>
            <person name="Faro S."/>
            <person name="Ferguson D."/>
            <person name="Ferreira P."/>
            <person name="Fisher S."/>
            <person name="FitzGerald M."/>
            <person name="Foley K."/>
            <person name="Foley C."/>
            <person name="Franke A."/>
            <person name="Friedrich D."/>
            <person name="Gage D."/>
            <person name="Garber M."/>
            <person name="Gearin G."/>
            <person name="Giannoukos G."/>
            <person name="Goode T."/>
            <person name="Goyette A."/>
            <person name="Graham J."/>
            <person name="Grandbois E."/>
            <person name="Gyaltsen K."/>
            <person name="Hafez N."/>
            <person name="Hagopian D."/>
            <person name="Hagos B."/>
            <person name="Hall J."/>
            <person name="Healy C."/>
            <person name="Hegarty R."/>
            <person name="Honan T."/>
            <person name="Horn A."/>
            <person name="Houde N."/>
            <person name="Hughes L."/>
            <person name="Hunnicutt L."/>
            <person name="Husby M."/>
            <person name="Jester B."/>
            <person name="Jones C."/>
            <person name="Kamat A."/>
            <person name="Kanga B."/>
            <person name="Kells C."/>
            <person name="Khazanovich D."/>
            <person name="Kieu A.C."/>
            <person name="Kisner P."/>
            <person name="Kumar M."/>
            <person name="Lance K."/>
            <person name="Landers T."/>
            <person name="Lara M."/>
            <person name="Lee W."/>
            <person name="Leger J.P."/>
            <person name="Lennon N."/>
            <person name="Leuper L."/>
            <person name="LeVine S."/>
            <person name="Liu J."/>
            <person name="Liu X."/>
            <person name="Lokyitsang Y."/>
            <person name="Lokyitsang T."/>
            <person name="Lui A."/>
            <person name="Macdonald J."/>
            <person name="Major J."/>
            <person name="Marabella R."/>
            <person name="Maru K."/>
            <person name="Matthews C."/>
            <person name="McDonough S."/>
            <person name="Mehta T."/>
            <person name="Meldrim J."/>
            <person name="Melnikov A."/>
            <person name="Meneus L."/>
            <person name="Mihalev A."/>
            <person name="Mihova T."/>
            <person name="Miller K."/>
            <person name="Mittelman R."/>
            <person name="Mlenga V."/>
            <person name="Mulrain L."/>
            <person name="Munson G."/>
            <person name="Navidi A."/>
            <person name="Naylor J."/>
            <person name="Nguyen T."/>
            <person name="Nguyen N."/>
            <person name="Nguyen C."/>
            <person name="Nguyen T."/>
            <person name="Nicol R."/>
            <person name="Norbu N."/>
            <person name="Norbu C."/>
            <person name="Novod N."/>
            <person name="Nyima T."/>
            <person name="Olandt P."/>
            <person name="O'Neill B."/>
            <person name="O'Neill K."/>
            <person name="Osman S."/>
            <person name="Oyono L."/>
            <person name="Patti C."/>
            <person name="Perrin D."/>
            <person name="Phunkhang P."/>
            <person name="Pierre F."/>
            <person name="Priest M."/>
            <person name="Rachupka A."/>
            <person name="Raghuraman S."/>
            <person name="Rameau R."/>
            <person name="Ray V."/>
            <person name="Raymond C."/>
            <person name="Rege F."/>
            <person name="Rise C."/>
            <person name="Rogers J."/>
            <person name="Rogov P."/>
            <person name="Sahalie J."/>
            <person name="Settipalli S."/>
            <person name="Sharpe T."/>
            <person name="Shea T."/>
            <person name="Sheehan M."/>
            <person name="Sherpa N."/>
            <person name="Shi J."/>
            <person name="Shih D."/>
            <person name="Sloan J."/>
            <person name="Smith C."/>
            <person name="Sparrow T."/>
            <person name="Stalker J."/>
            <person name="Stange-Thomann N."/>
            <person name="Stavropoulos S."/>
            <person name="Stone C."/>
            <person name="Stone S."/>
            <person name="Sykes S."/>
            <person name="Tchuinga P."/>
            <person name="Tenzing P."/>
            <person name="Tesfaye S."/>
            <person name="Thoulutsang D."/>
            <person name="Thoulutsang Y."/>
            <person name="Topham K."/>
            <person name="Topping I."/>
            <person name="Tsamla T."/>
            <person name="Vassiliev H."/>
            <person name="Venkataraman V."/>
            <person name="Vo A."/>
            <person name="Wangchuk T."/>
            <person name="Wangdi T."/>
            <person name="Weiand M."/>
            <person name="Wilkinson J."/>
            <person name="Wilson A."/>
            <person name="Yadav S."/>
            <person name="Yang S."/>
            <person name="Yang X."/>
            <person name="Young G."/>
            <person name="Yu Q."/>
            <person name="Zainoun J."/>
            <person name="Zembek L."/>
            <person name="Zimmer A."/>
            <person name="Lander E.S."/>
        </authorList>
    </citation>
    <scope>NUCLEOTIDE SEQUENCE [LARGE SCALE GENOMIC DNA]</scope>
    <source>
        <strain evidence="1">Boxer</strain>
    </source>
</reference>
<dbReference type="Ensembl" id="ENSCAFT00000087049.2">
    <property type="protein sequence ID" value="ENSCAFP00000062502.1"/>
    <property type="gene ID" value="ENSCAFG00000041431.2"/>
</dbReference>
<organism evidence="3 5">
    <name type="scientific">Canis lupus familiaris</name>
    <name type="common">Dog</name>
    <name type="synonym">Canis familiaris</name>
    <dbReference type="NCBI Taxonomy" id="9615"/>
    <lineage>
        <taxon>Eukaryota</taxon>
        <taxon>Metazoa</taxon>
        <taxon>Chordata</taxon>
        <taxon>Craniata</taxon>
        <taxon>Vertebrata</taxon>
        <taxon>Euteleostomi</taxon>
        <taxon>Mammalia</taxon>
        <taxon>Eutheria</taxon>
        <taxon>Laurasiatheria</taxon>
        <taxon>Carnivora</taxon>
        <taxon>Caniformia</taxon>
        <taxon>Canidae</taxon>
        <taxon>Canis</taxon>
    </lineage>
</organism>
<proteinExistence type="predicted"/>
<evidence type="ECO:0000313" key="3">
    <source>
        <dbReference type="Ensembl" id="ENSCAFP00040000508.1"/>
    </source>
</evidence>
<protein>
    <submittedName>
        <fullName evidence="3">Uncharacterized protein</fullName>
    </submittedName>
</protein>
<dbReference type="Proteomes" id="UP000694542">
    <property type="component" value="Chromosome 4"/>
</dbReference>
<dbReference type="AlphaFoldDB" id="A0A8C0PKL4"/>
<dbReference type="Ensembl" id="ENSCAFT00040000614.1">
    <property type="protein sequence ID" value="ENSCAFP00040000508.1"/>
    <property type="gene ID" value="ENSCAFG00040000367.1"/>
</dbReference>
<reference evidence="3" key="2">
    <citation type="submission" date="2018-10" db="EMBL/GenBank/DDBJ databases">
        <title>De novo assembly of a Great Dane genome.</title>
        <authorList>
            <person name="Kidd J.M."/>
            <person name="Pendleton A.L."/>
            <person name="Shen F."/>
            <person name="Emery S."/>
        </authorList>
    </citation>
    <scope>NUCLEOTIDE SEQUENCE [LARGE SCALE GENOMIC DNA]</scope>
    <source>
        <strain evidence="3">Great Dane</strain>
    </source>
</reference>
<accession>A0A8C0PKL4</accession>
<dbReference type="Proteomes" id="UP000694429">
    <property type="component" value="Chromosome 4"/>
</dbReference>
<evidence type="ECO:0000313" key="4">
    <source>
        <dbReference type="Proteomes" id="UP000002254"/>
    </source>
</evidence>
<evidence type="ECO:0000313" key="1">
    <source>
        <dbReference type="Ensembl" id="ENSCAFP00000062502.1"/>
    </source>
</evidence>
<name>A0A8C0PKL4_CANLF</name>
<evidence type="ECO:0000313" key="5">
    <source>
        <dbReference type="Proteomes" id="UP000694542"/>
    </source>
</evidence>
<dbReference type="Ensembl" id="ENSCAFT00030020975.1">
    <property type="protein sequence ID" value="ENSCAFP00030018293.1"/>
    <property type="gene ID" value="ENSCAFG00030011325.1"/>
</dbReference>
<dbReference type="OrthoDB" id="9644055at2759"/>
<reference evidence="3" key="4">
    <citation type="submission" date="2025-05" db="UniProtKB">
        <authorList>
            <consortium name="Ensembl"/>
        </authorList>
    </citation>
    <scope>IDENTIFICATION</scope>
</reference>
<dbReference type="Proteomes" id="UP000002254">
    <property type="component" value="Chromosome 4"/>
</dbReference>
<evidence type="ECO:0000313" key="2">
    <source>
        <dbReference type="Ensembl" id="ENSCAFP00030018293.1"/>
    </source>
</evidence>